<name>A0ABV2QP80_9MICO</name>
<accession>A0ABV2QP80</accession>
<dbReference type="EMBL" id="JBEPSJ010000002">
    <property type="protein sequence ID" value="MET4582328.1"/>
    <property type="molecule type" value="Genomic_DNA"/>
</dbReference>
<dbReference type="Proteomes" id="UP001549257">
    <property type="component" value="Unassembled WGS sequence"/>
</dbReference>
<evidence type="ECO:0000313" key="2">
    <source>
        <dbReference type="Proteomes" id="UP001549257"/>
    </source>
</evidence>
<gene>
    <name evidence="1" type="ORF">ABIE21_001838</name>
</gene>
<evidence type="ECO:0008006" key="3">
    <source>
        <dbReference type="Google" id="ProtNLM"/>
    </source>
</evidence>
<sequence>MTNTQSSLAQVGRWLAHEVGAGTIFTKQQLRSALPQFEQADRRMRDLRAYGWQIDTNRQDAQLRPHELRLVTVGSEVWSARFRPNTVSRVSNKERLAAISEAEFRCQTCGIQVGQQRLPGPEFARLEVTASSSGLLVACDLCSKGTAGITEAGLDRLKRIVETLSDADARLFWERAEARLFQSPLEAALALASRLPLGEVLEARVFLPASPQTD</sequence>
<reference evidence="1 2" key="1">
    <citation type="submission" date="2024-06" db="EMBL/GenBank/DDBJ databases">
        <title>Sorghum-associated microbial communities from plants grown in Nebraska, USA.</title>
        <authorList>
            <person name="Schachtman D."/>
        </authorList>
    </citation>
    <scope>NUCLEOTIDE SEQUENCE [LARGE SCALE GENOMIC DNA]</scope>
    <source>
        <strain evidence="1 2">2857</strain>
    </source>
</reference>
<evidence type="ECO:0000313" key="1">
    <source>
        <dbReference type="EMBL" id="MET4582328.1"/>
    </source>
</evidence>
<keyword evidence="2" id="KW-1185">Reference proteome</keyword>
<proteinExistence type="predicted"/>
<dbReference type="RefSeq" id="WP_354024523.1">
    <property type="nucleotide sequence ID" value="NZ_JBEPSJ010000002.1"/>
</dbReference>
<protein>
    <recommendedName>
        <fullName evidence="3">HNH endonuclease</fullName>
    </recommendedName>
</protein>
<comment type="caution">
    <text evidence="1">The sequence shown here is derived from an EMBL/GenBank/DDBJ whole genome shotgun (WGS) entry which is preliminary data.</text>
</comment>
<organism evidence="1 2">
    <name type="scientific">Conyzicola nivalis</name>
    <dbReference type="NCBI Taxonomy" id="1477021"/>
    <lineage>
        <taxon>Bacteria</taxon>
        <taxon>Bacillati</taxon>
        <taxon>Actinomycetota</taxon>
        <taxon>Actinomycetes</taxon>
        <taxon>Micrococcales</taxon>
        <taxon>Microbacteriaceae</taxon>
        <taxon>Conyzicola</taxon>
    </lineage>
</organism>